<name>A0A645G231_9ZZZZ</name>
<protein>
    <submittedName>
        <fullName evidence="1">Uncharacterized protein</fullName>
    </submittedName>
</protein>
<proteinExistence type="predicted"/>
<organism evidence="1">
    <name type="scientific">bioreactor metagenome</name>
    <dbReference type="NCBI Taxonomy" id="1076179"/>
    <lineage>
        <taxon>unclassified sequences</taxon>
        <taxon>metagenomes</taxon>
        <taxon>ecological metagenomes</taxon>
    </lineage>
</organism>
<reference evidence="1" key="1">
    <citation type="submission" date="2019-08" db="EMBL/GenBank/DDBJ databases">
        <authorList>
            <person name="Kucharzyk K."/>
            <person name="Murdoch R.W."/>
            <person name="Higgins S."/>
            <person name="Loffler F."/>
        </authorList>
    </citation>
    <scope>NUCLEOTIDE SEQUENCE</scope>
</reference>
<comment type="caution">
    <text evidence="1">The sequence shown here is derived from an EMBL/GenBank/DDBJ whole genome shotgun (WGS) entry which is preliminary data.</text>
</comment>
<sequence>MFAFTIVDPQTFAAPQRAIFPHADTVQRQSNHIAAIERPAVLGKTCSGMSMVMQYRFGWQIHFAGPLAGNIARVGIMHDTLWRKIINILDQA</sequence>
<evidence type="ECO:0000313" key="1">
    <source>
        <dbReference type="EMBL" id="MPN19869.1"/>
    </source>
</evidence>
<dbReference type="EMBL" id="VSSQ01067489">
    <property type="protein sequence ID" value="MPN19869.1"/>
    <property type="molecule type" value="Genomic_DNA"/>
</dbReference>
<accession>A0A645G231</accession>
<gene>
    <name evidence="1" type="ORF">SDC9_167244</name>
</gene>
<dbReference type="AlphaFoldDB" id="A0A645G231"/>